<proteinExistence type="predicted"/>
<sequence>VYYTPQAIFTEKIDDVLETLMDLSDLIDDPNEKKIANCITMFLRCYNSTER</sequence>
<comment type="caution">
    <text evidence="1">The sequence shown here is derived from an EMBL/GenBank/DDBJ whole genome shotgun (WGS) entry which is preliminary data.</text>
</comment>
<name>A0A0F9DTG5_9ZZZZ</name>
<organism evidence="1">
    <name type="scientific">marine sediment metagenome</name>
    <dbReference type="NCBI Taxonomy" id="412755"/>
    <lineage>
        <taxon>unclassified sequences</taxon>
        <taxon>metagenomes</taxon>
        <taxon>ecological metagenomes</taxon>
    </lineage>
</organism>
<protein>
    <submittedName>
        <fullName evidence="1">Uncharacterized protein</fullName>
    </submittedName>
</protein>
<evidence type="ECO:0000313" key="1">
    <source>
        <dbReference type="EMBL" id="KKL15183.1"/>
    </source>
</evidence>
<feature type="non-terminal residue" evidence="1">
    <location>
        <position position="1"/>
    </location>
</feature>
<gene>
    <name evidence="1" type="ORF">LCGC14_2508180</name>
</gene>
<reference evidence="1" key="1">
    <citation type="journal article" date="2015" name="Nature">
        <title>Complex archaea that bridge the gap between prokaryotes and eukaryotes.</title>
        <authorList>
            <person name="Spang A."/>
            <person name="Saw J.H."/>
            <person name="Jorgensen S.L."/>
            <person name="Zaremba-Niedzwiedzka K."/>
            <person name="Martijn J."/>
            <person name="Lind A.E."/>
            <person name="van Eijk R."/>
            <person name="Schleper C."/>
            <person name="Guy L."/>
            <person name="Ettema T.J."/>
        </authorList>
    </citation>
    <scope>NUCLEOTIDE SEQUENCE</scope>
</reference>
<dbReference type="AlphaFoldDB" id="A0A0F9DTG5"/>
<accession>A0A0F9DTG5</accession>
<dbReference type="EMBL" id="LAZR01040160">
    <property type="protein sequence ID" value="KKL15183.1"/>
    <property type="molecule type" value="Genomic_DNA"/>
</dbReference>